<organism evidence="1 2">
    <name type="scientific">Butyricimonas faecalis</name>
    <dbReference type="NCBI Taxonomy" id="2093856"/>
    <lineage>
        <taxon>Bacteria</taxon>
        <taxon>Pseudomonadati</taxon>
        <taxon>Bacteroidota</taxon>
        <taxon>Bacteroidia</taxon>
        <taxon>Bacteroidales</taxon>
        <taxon>Odoribacteraceae</taxon>
        <taxon>Butyricimonas</taxon>
    </lineage>
</organism>
<dbReference type="GO" id="GO:0003677">
    <property type="term" value="F:DNA binding"/>
    <property type="evidence" value="ECO:0007669"/>
    <property type="project" value="InterPro"/>
</dbReference>
<gene>
    <name evidence="1" type="ORF">D8S85_19555</name>
</gene>
<evidence type="ECO:0000313" key="1">
    <source>
        <dbReference type="EMBL" id="AZS31527.1"/>
    </source>
</evidence>
<dbReference type="SUPFAM" id="SSF47413">
    <property type="entry name" value="lambda repressor-like DNA-binding domains"/>
    <property type="match status" value="1"/>
</dbReference>
<reference evidence="1 2" key="1">
    <citation type="submission" date="2018-10" db="EMBL/GenBank/DDBJ databases">
        <title>Butyricimonas faecalis sp. nov., isolated from human faeces and emended description of the genus Butyricimonas.</title>
        <authorList>
            <person name="Le Roy T."/>
            <person name="Van der Smissen P."/>
            <person name="Paquot A."/>
            <person name="Delzenne N."/>
            <person name="Muccioli G."/>
            <person name="Collet J.-F."/>
            <person name="Cani P.D."/>
        </authorList>
    </citation>
    <scope>NUCLEOTIDE SEQUENCE [LARGE SCALE GENOMIC DNA]</scope>
    <source>
        <strain evidence="1 2">H184</strain>
    </source>
</reference>
<dbReference type="Proteomes" id="UP000270673">
    <property type="component" value="Chromosome"/>
</dbReference>
<dbReference type="KEGG" id="buy:D8S85_19555"/>
<dbReference type="EMBL" id="CP032819">
    <property type="protein sequence ID" value="AZS31527.1"/>
    <property type="molecule type" value="Genomic_DNA"/>
</dbReference>
<proteinExistence type="predicted"/>
<evidence type="ECO:0000313" key="2">
    <source>
        <dbReference type="Proteomes" id="UP000270673"/>
    </source>
</evidence>
<accession>A0A3Q9IQT0</accession>
<sequence>MTINERMNHIIKELYGGNKRAFANAIGVSATVIENVVGTRQGKPSYDVLEKVCANANISAEWLLMERGEMLYNSTSQTQYTPPDQNTHYFIEKIAEQAEEIGKLKEQVKLLGTQQSAAPDAICADVV</sequence>
<dbReference type="Gene3D" id="1.10.260.40">
    <property type="entry name" value="lambda repressor-like DNA-binding domains"/>
    <property type="match status" value="1"/>
</dbReference>
<name>A0A3Q9IQT0_9BACT</name>
<dbReference type="GeneID" id="61274068"/>
<dbReference type="OrthoDB" id="1092269at2"/>
<dbReference type="InterPro" id="IPR010982">
    <property type="entry name" value="Lambda_DNA-bd_dom_sf"/>
</dbReference>
<keyword evidence="2" id="KW-1185">Reference proteome</keyword>
<dbReference type="AlphaFoldDB" id="A0A3Q9IQT0"/>
<protein>
    <submittedName>
        <fullName evidence="1">XRE family transcriptional regulator</fullName>
    </submittedName>
</protein>
<dbReference type="RefSeq" id="WP_013611129.1">
    <property type="nucleotide sequence ID" value="NZ_CP032819.1"/>
</dbReference>